<evidence type="ECO:0000256" key="5">
    <source>
        <dbReference type="ARBA" id="ARBA00022840"/>
    </source>
</evidence>
<keyword evidence="5 10" id="KW-0067">ATP-binding</keyword>
<dbReference type="SUPFAM" id="SSF52540">
    <property type="entry name" value="P-loop containing nucleoside triphosphate hydrolases"/>
    <property type="match status" value="1"/>
</dbReference>
<dbReference type="PROSITE" id="PS50893">
    <property type="entry name" value="ABC_TRANSPORTER_2"/>
    <property type="match status" value="1"/>
</dbReference>
<evidence type="ECO:0000313" key="10">
    <source>
        <dbReference type="EMBL" id="MDJ1372348.1"/>
    </source>
</evidence>
<evidence type="ECO:0000256" key="8">
    <source>
        <dbReference type="SAM" id="MobiDB-lite"/>
    </source>
</evidence>
<dbReference type="InterPro" id="IPR050093">
    <property type="entry name" value="ABC_SmlMolc_Importer"/>
</dbReference>
<dbReference type="PANTHER" id="PTHR42781:SF1">
    <property type="entry name" value="THIAMINE IMPORT ATP-BINDING PROTEIN THIQ"/>
    <property type="match status" value="1"/>
</dbReference>
<evidence type="ECO:0000256" key="7">
    <source>
        <dbReference type="ARBA" id="ARBA00023136"/>
    </source>
</evidence>
<evidence type="ECO:0000256" key="6">
    <source>
        <dbReference type="ARBA" id="ARBA00022967"/>
    </source>
</evidence>
<keyword evidence="6" id="KW-1278">Translocase</keyword>
<dbReference type="PROSITE" id="PS00211">
    <property type="entry name" value="ABC_TRANSPORTER_1"/>
    <property type="match status" value="1"/>
</dbReference>
<dbReference type="InterPro" id="IPR027417">
    <property type="entry name" value="P-loop_NTPase"/>
</dbReference>
<organism evidence="10 11">
    <name type="scientific">Gulosibacter molinativorax</name>
    <dbReference type="NCBI Taxonomy" id="256821"/>
    <lineage>
        <taxon>Bacteria</taxon>
        <taxon>Bacillati</taxon>
        <taxon>Actinomycetota</taxon>
        <taxon>Actinomycetes</taxon>
        <taxon>Micrococcales</taxon>
        <taxon>Microbacteriaceae</taxon>
        <taxon>Gulosibacter</taxon>
    </lineage>
</organism>
<dbReference type="InterPro" id="IPR003593">
    <property type="entry name" value="AAA+_ATPase"/>
</dbReference>
<reference evidence="10" key="1">
    <citation type="submission" date="2018-03" db="EMBL/GenBank/DDBJ databases">
        <authorList>
            <person name="Nunes O.C."/>
            <person name="Lopes A.R."/>
            <person name="Froufe H."/>
            <person name="Munoz-Merida A."/>
            <person name="Barroso C."/>
            <person name="Egas C."/>
        </authorList>
    </citation>
    <scope>NUCLEOTIDE SEQUENCE</scope>
    <source>
        <strain evidence="10">ON4</strain>
    </source>
</reference>
<evidence type="ECO:0000256" key="1">
    <source>
        <dbReference type="ARBA" id="ARBA00022448"/>
    </source>
</evidence>
<dbReference type="PANTHER" id="PTHR42781">
    <property type="entry name" value="SPERMIDINE/PUTRESCINE IMPORT ATP-BINDING PROTEIN POTA"/>
    <property type="match status" value="1"/>
</dbReference>
<evidence type="ECO:0000256" key="4">
    <source>
        <dbReference type="ARBA" id="ARBA00022741"/>
    </source>
</evidence>
<dbReference type="InterPro" id="IPR017871">
    <property type="entry name" value="ABC_transporter-like_CS"/>
</dbReference>
<evidence type="ECO:0000259" key="9">
    <source>
        <dbReference type="PROSITE" id="PS50893"/>
    </source>
</evidence>
<dbReference type="EMBL" id="PXVD01000024">
    <property type="protein sequence ID" value="MDJ1372348.1"/>
    <property type="molecule type" value="Genomic_DNA"/>
</dbReference>
<feature type="region of interest" description="Disordered" evidence="8">
    <location>
        <begin position="1"/>
        <end position="62"/>
    </location>
</feature>
<sequence>MAGERAVSSVAAGAAGSGAAGADSASGGAGPDERADLPRAGDGAGERGIASGGPRDSGISGRVVVPRDRFTLDASLELRPGERVAIIGANGSGKSTLLAGLAGLTELARASTVTLGGHPWRSIPVEARGIGFIAQDGLLFPHLSVLDNVAFGPRSAGRSRRESREIAARMLEEVRVDHLAGAAASSVSGGERQRIALARALATEPSTLLLDEPFAALDVDASVEVREITAEQVRARGLSLLLVTHDLVDAVRLTDCVIVLESGKVVERLETRDLQRAPASAFAASFAGLARVPGTLATDALVTASGARIPLRGVEVDRSLRVGASALLLAAPDHVELVDSGRGAVGGDGEAARTDAGGNVAMSASSFADAVESLVGDGSAVRARLRSGLLARVDSERLPQAGAIVRVRIHHARLRPAP</sequence>
<keyword evidence="2" id="KW-1003">Cell membrane</keyword>
<dbReference type="Pfam" id="PF00005">
    <property type="entry name" value="ABC_tran"/>
    <property type="match status" value="1"/>
</dbReference>
<gene>
    <name evidence="10" type="ORF">C7K25_13380</name>
</gene>
<feature type="domain" description="ABC transporter" evidence="9">
    <location>
        <begin position="54"/>
        <end position="287"/>
    </location>
</feature>
<evidence type="ECO:0000256" key="3">
    <source>
        <dbReference type="ARBA" id="ARBA00022519"/>
    </source>
</evidence>
<proteinExistence type="predicted"/>
<feature type="compositionally biased region" description="Low complexity" evidence="8">
    <location>
        <begin position="1"/>
        <end position="14"/>
    </location>
</feature>
<keyword evidence="11" id="KW-1185">Reference proteome</keyword>
<keyword evidence="3" id="KW-0997">Cell inner membrane</keyword>
<keyword evidence="7" id="KW-0472">Membrane</keyword>
<reference evidence="10" key="2">
    <citation type="journal article" date="2022" name="Sci. Rep.">
        <title>In silico prediction of the enzymes involved in the degradation of the herbicide molinate by Gulosibacter molinativorax ON4T.</title>
        <authorList>
            <person name="Lopes A.R."/>
            <person name="Bunin E."/>
            <person name="Viana A.T."/>
            <person name="Froufe H."/>
            <person name="Munoz-Merida A."/>
            <person name="Pinho D."/>
            <person name="Figueiredo J."/>
            <person name="Barroso C."/>
            <person name="Vaz-Moreira I."/>
            <person name="Bellanger X."/>
            <person name="Egas C."/>
            <person name="Nunes O.C."/>
        </authorList>
    </citation>
    <scope>NUCLEOTIDE SEQUENCE</scope>
    <source>
        <strain evidence="10">ON4</strain>
    </source>
</reference>
<dbReference type="GO" id="GO:0005524">
    <property type="term" value="F:ATP binding"/>
    <property type="evidence" value="ECO:0007669"/>
    <property type="project" value="UniProtKB-KW"/>
</dbReference>
<accession>A0ABT7CAW7</accession>
<keyword evidence="1" id="KW-0813">Transport</keyword>
<name>A0ABT7CAW7_9MICO</name>
<evidence type="ECO:0000256" key="2">
    <source>
        <dbReference type="ARBA" id="ARBA00022475"/>
    </source>
</evidence>
<evidence type="ECO:0000313" key="11">
    <source>
        <dbReference type="Proteomes" id="UP001170379"/>
    </source>
</evidence>
<dbReference type="Proteomes" id="UP001170379">
    <property type="component" value="Unassembled WGS sequence"/>
</dbReference>
<protein>
    <submittedName>
        <fullName evidence="10">Molybdenum ABC transporter ATP-binding protein</fullName>
    </submittedName>
</protein>
<dbReference type="InterPro" id="IPR003439">
    <property type="entry name" value="ABC_transporter-like_ATP-bd"/>
</dbReference>
<keyword evidence="4" id="KW-0547">Nucleotide-binding</keyword>
<dbReference type="Gene3D" id="3.40.50.300">
    <property type="entry name" value="P-loop containing nucleotide triphosphate hydrolases"/>
    <property type="match status" value="1"/>
</dbReference>
<dbReference type="SMART" id="SM00382">
    <property type="entry name" value="AAA"/>
    <property type="match status" value="1"/>
</dbReference>
<comment type="caution">
    <text evidence="10">The sequence shown here is derived from an EMBL/GenBank/DDBJ whole genome shotgun (WGS) entry which is preliminary data.</text>
</comment>